<dbReference type="EnsemblPlants" id="KQJ86249">
    <property type="protein sequence ID" value="KQJ86249"/>
    <property type="gene ID" value="BRADI_4g04251v3"/>
</dbReference>
<feature type="signal peptide" evidence="1">
    <location>
        <begin position="1"/>
        <end position="15"/>
    </location>
</feature>
<dbReference type="Gramene" id="KQJ86249">
    <property type="protein sequence ID" value="KQJ86249"/>
    <property type="gene ID" value="BRADI_4g04251v3"/>
</dbReference>
<dbReference type="Proteomes" id="UP000008810">
    <property type="component" value="Chromosome 4"/>
</dbReference>
<reference evidence="2" key="2">
    <citation type="submission" date="2017-06" db="EMBL/GenBank/DDBJ databases">
        <title>WGS assembly of Brachypodium distachyon.</title>
        <authorList>
            <consortium name="The International Brachypodium Initiative"/>
            <person name="Lucas S."/>
            <person name="Harmon-Smith M."/>
            <person name="Lail K."/>
            <person name="Tice H."/>
            <person name="Grimwood J."/>
            <person name="Bruce D."/>
            <person name="Barry K."/>
            <person name="Shu S."/>
            <person name="Lindquist E."/>
            <person name="Wang M."/>
            <person name="Pitluck S."/>
            <person name="Vogel J.P."/>
            <person name="Garvin D.F."/>
            <person name="Mockler T.C."/>
            <person name="Schmutz J."/>
            <person name="Rokhsar D."/>
            <person name="Bevan M.W."/>
        </authorList>
    </citation>
    <scope>NUCLEOTIDE SEQUENCE</scope>
    <source>
        <strain evidence="2">Bd21</strain>
    </source>
</reference>
<evidence type="ECO:0000313" key="4">
    <source>
        <dbReference type="Proteomes" id="UP000008810"/>
    </source>
</evidence>
<evidence type="ECO:0000313" key="2">
    <source>
        <dbReference type="EMBL" id="KQJ86249.1"/>
    </source>
</evidence>
<keyword evidence="4" id="KW-1185">Reference proteome</keyword>
<gene>
    <name evidence="2" type="ORF">BRADI_4g04251v3</name>
</gene>
<evidence type="ECO:0000256" key="1">
    <source>
        <dbReference type="SAM" id="SignalP"/>
    </source>
</evidence>
<proteinExistence type="predicted"/>
<feature type="chain" id="PRO_5035999789" description="RNase H type-1 domain-containing protein" evidence="1">
    <location>
        <begin position="16"/>
        <end position="86"/>
    </location>
</feature>
<name>A0A0Q3PB30_BRADI</name>
<reference evidence="2 3" key="1">
    <citation type="journal article" date="2010" name="Nature">
        <title>Genome sequencing and analysis of the model grass Brachypodium distachyon.</title>
        <authorList>
            <consortium name="International Brachypodium Initiative"/>
        </authorList>
    </citation>
    <scope>NUCLEOTIDE SEQUENCE [LARGE SCALE GENOMIC DNA]</scope>
    <source>
        <strain evidence="2 3">Bd21</strain>
    </source>
</reference>
<keyword evidence="1" id="KW-0732">Signal</keyword>
<evidence type="ECO:0008006" key="5">
    <source>
        <dbReference type="Google" id="ProtNLM"/>
    </source>
</evidence>
<dbReference type="InParanoid" id="A0A0Q3PB30"/>
<protein>
    <recommendedName>
        <fullName evidence="5">RNase H type-1 domain-containing protein</fullName>
    </recommendedName>
</protein>
<dbReference type="EMBL" id="CM000883">
    <property type="protein sequence ID" value="KQJ86249.1"/>
    <property type="molecule type" value="Genomic_DNA"/>
</dbReference>
<accession>A0A0Q3PB30</accession>
<sequence>MWWCGGLFLLDVALCQFFSGAFLSMEYCFWSCGVYRRGITVLSGVWKDYLCLRAEEAEALACLLELEACVGNVRGPLVIKGDYVNT</sequence>
<evidence type="ECO:0000313" key="3">
    <source>
        <dbReference type="EnsemblPlants" id="KQJ86249"/>
    </source>
</evidence>
<dbReference type="AlphaFoldDB" id="A0A0Q3PB30"/>
<reference evidence="3" key="3">
    <citation type="submission" date="2018-08" db="UniProtKB">
        <authorList>
            <consortium name="EnsemblPlants"/>
        </authorList>
    </citation>
    <scope>IDENTIFICATION</scope>
    <source>
        <strain evidence="3">cv. Bd21</strain>
    </source>
</reference>
<organism evidence="2">
    <name type="scientific">Brachypodium distachyon</name>
    <name type="common">Purple false brome</name>
    <name type="synonym">Trachynia distachya</name>
    <dbReference type="NCBI Taxonomy" id="15368"/>
    <lineage>
        <taxon>Eukaryota</taxon>
        <taxon>Viridiplantae</taxon>
        <taxon>Streptophyta</taxon>
        <taxon>Embryophyta</taxon>
        <taxon>Tracheophyta</taxon>
        <taxon>Spermatophyta</taxon>
        <taxon>Magnoliopsida</taxon>
        <taxon>Liliopsida</taxon>
        <taxon>Poales</taxon>
        <taxon>Poaceae</taxon>
        <taxon>BOP clade</taxon>
        <taxon>Pooideae</taxon>
        <taxon>Stipodae</taxon>
        <taxon>Brachypodieae</taxon>
        <taxon>Brachypodium</taxon>
    </lineage>
</organism>